<reference evidence="1" key="1">
    <citation type="submission" date="2020-08" db="EMBL/GenBank/DDBJ databases">
        <title>Multicomponent nature underlies the extraordinary mechanical properties of spider dragline silk.</title>
        <authorList>
            <person name="Kono N."/>
            <person name="Nakamura H."/>
            <person name="Mori M."/>
            <person name="Yoshida Y."/>
            <person name="Ohtoshi R."/>
            <person name="Malay A.D."/>
            <person name="Moran D.A.P."/>
            <person name="Tomita M."/>
            <person name="Numata K."/>
            <person name="Arakawa K."/>
        </authorList>
    </citation>
    <scope>NUCLEOTIDE SEQUENCE</scope>
</reference>
<evidence type="ECO:0000313" key="2">
    <source>
        <dbReference type="Proteomes" id="UP000887159"/>
    </source>
</evidence>
<name>A0A8X6VSU0_TRICX</name>
<dbReference type="AlphaFoldDB" id="A0A8X6VSU0"/>
<accession>A0A8X6VSU0</accession>
<dbReference type="EMBL" id="BMAU01021355">
    <property type="protein sequence ID" value="GFY20375.1"/>
    <property type="molecule type" value="Genomic_DNA"/>
</dbReference>
<protein>
    <submittedName>
        <fullName evidence="1">Uncharacterized protein</fullName>
    </submittedName>
</protein>
<keyword evidence="2" id="KW-1185">Reference proteome</keyword>
<sequence length="89" mass="10513">MPPDRQYHQIKVHEYHLGYIITPVFSTMQVTARLYPNVEEKQTPCARSGGSHLPHERTCGYLEYLHVTIHLQTSMLFPGFEPWHRSQRH</sequence>
<proteinExistence type="predicted"/>
<dbReference type="Proteomes" id="UP000887159">
    <property type="component" value="Unassembled WGS sequence"/>
</dbReference>
<organism evidence="1 2">
    <name type="scientific">Trichonephila clavipes</name>
    <name type="common">Golden silk orbweaver</name>
    <name type="synonym">Nephila clavipes</name>
    <dbReference type="NCBI Taxonomy" id="2585209"/>
    <lineage>
        <taxon>Eukaryota</taxon>
        <taxon>Metazoa</taxon>
        <taxon>Ecdysozoa</taxon>
        <taxon>Arthropoda</taxon>
        <taxon>Chelicerata</taxon>
        <taxon>Arachnida</taxon>
        <taxon>Araneae</taxon>
        <taxon>Araneomorphae</taxon>
        <taxon>Entelegynae</taxon>
        <taxon>Araneoidea</taxon>
        <taxon>Nephilidae</taxon>
        <taxon>Trichonephila</taxon>
    </lineage>
</organism>
<evidence type="ECO:0000313" key="1">
    <source>
        <dbReference type="EMBL" id="GFY20375.1"/>
    </source>
</evidence>
<gene>
    <name evidence="1" type="ORF">TNCV_210071</name>
</gene>
<comment type="caution">
    <text evidence="1">The sequence shown here is derived from an EMBL/GenBank/DDBJ whole genome shotgun (WGS) entry which is preliminary data.</text>
</comment>